<reference evidence="3" key="3">
    <citation type="submission" date="2025-09" db="UniProtKB">
        <authorList>
            <consortium name="Ensembl"/>
        </authorList>
    </citation>
    <scope>IDENTIFICATION</scope>
</reference>
<feature type="region of interest" description="Disordered" evidence="1">
    <location>
        <begin position="1177"/>
        <end position="1232"/>
    </location>
</feature>
<dbReference type="Pfam" id="PF15712">
    <property type="entry name" value="NPAT_C"/>
    <property type="match status" value="1"/>
</dbReference>
<feature type="compositionally biased region" description="Low complexity" evidence="1">
    <location>
        <begin position="963"/>
        <end position="976"/>
    </location>
</feature>
<name>A0AAY4D9T5_9TELE</name>
<dbReference type="RefSeq" id="XP_028855669.1">
    <property type="nucleotide sequence ID" value="XM_028999836.1"/>
</dbReference>
<evidence type="ECO:0000259" key="2">
    <source>
        <dbReference type="Pfam" id="PF15712"/>
    </source>
</evidence>
<dbReference type="InterPro" id="IPR031442">
    <property type="entry name" value="NPAT_C"/>
</dbReference>
<feature type="compositionally biased region" description="Polar residues" evidence="1">
    <location>
        <begin position="866"/>
        <end position="892"/>
    </location>
</feature>
<feature type="compositionally biased region" description="Polar residues" evidence="1">
    <location>
        <begin position="1047"/>
        <end position="1069"/>
    </location>
</feature>
<dbReference type="GeneID" id="114801670"/>
<feature type="compositionally biased region" description="Basic and acidic residues" evidence="1">
    <location>
        <begin position="380"/>
        <end position="405"/>
    </location>
</feature>
<keyword evidence="4" id="KW-1185">Reference proteome</keyword>
<reference evidence="3" key="2">
    <citation type="submission" date="2025-08" db="UniProtKB">
        <authorList>
            <consortium name="Ensembl"/>
        </authorList>
    </citation>
    <scope>IDENTIFICATION</scope>
</reference>
<feature type="region of interest" description="Disordered" evidence="1">
    <location>
        <begin position="854"/>
        <end position="1159"/>
    </location>
</feature>
<organism evidence="3 4">
    <name type="scientific">Denticeps clupeoides</name>
    <name type="common">denticle herring</name>
    <dbReference type="NCBI Taxonomy" id="299321"/>
    <lineage>
        <taxon>Eukaryota</taxon>
        <taxon>Metazoa</taxon>
        <taxon>Chordata</taxon>
        <taxon>Craniata</taxon>
        <taxon>Vertebrata</taxon>
        <taxon>Euteleostomi</taxon>
        <taxon>Actinopterygii</taxon>
        <taxon>Neopterygii</taxon>
        <taxon>Teleostei</taxon>
        <taxon>Clupei</taxon>
        <taxon>Clupeiformes</taxon>
        <taxon>Denticipitoidei</taxon>
        <taxon>Denticipitidae</taxon>
        <taxon>Denticeps</taxon>
    </lineage>
</organism>
<feature type="compositionally biased region" description="Polar residues" evidence="1">
    <location>
        <begin position="940"/>
        <end position="950"/>
    </location>
</feature>
<dbReference type="Ensembl" id="ENSDCDT00010051945.1">
    <property type="protein sequence ID" value="ENSDCDP00010041929.1"/>
    <property type="gene ID" value="ENSDCDG00010026507.1"/>
</dbReference>
<proteinExistence type="predicted"/>
<sequence length="1251" mass="131915">MLLPSDIARLVLGYLQQEGLTSTTQAFVLESPNLKEYAEHTTEDGTIPSCVFSLFGKNLMTILNEYVAVKAKEMSQENQIPVIMTSLWKKLDFTLNQIKSLQNSPSVVQNQRCRTRNGIVNMRRQSRAQSGPQSPMPAGLSVSAPSNCVATSLPVPQALLSHSTPVCYTFQPARPSPLGIGQSVVHGESPLQIIVPDPRFNPGPLSPARRKCDSPRRRGGGVTGAVRTSAVTSSLAAEAESEDAGSESFPQMVIESAREKILNDRSLQEKLAENINKILSSDSCPHSSKAACNTVEQDQSIDEILGLQGEIHMSDNAIQDILEQTESDPAFHALFELFDYGKSKLSEAMDEGEGSLSGSAPESRELGPVSDPSGLGDLGPVHEDPTPVEARNEQKSKVRNVQEVKNKRKVAHPPGSSRTTVPESPASTSMKKVTGRTQKACTSLIGEKKNKEKDLSSPTVLEEEMIVDADVVDIFQEDSLSRKESEAESNNVGHALPASSALMVCSVPEKGSREESVETPANQDERRLDFVAVQDQVDCVAGAKNAAEQIVSCTGDFTPVPAATPSTPAADTPVSAAQDTDPGKIVSLKIIISDDQDAAASEAALSQAVSSITGDNVPTIFLSSPAKSPGKGLLSITPEETAQAVSSLQSTEVSLVVEGAASKELAPSVPEKTLLALHGPGEVPQEPGVIQLVPASPAYGATGSYFVVANTVDAADGRSNVVVLPSAANQRPVPTIVATAPQPQAVVPTDVAQPYTHGSTFIISSPVQPMLQNVVLPVSVAGKFTVVPNQVLTLPCPAPVQKTAVVKTKPKLAPKEAAVPGIKEPSSQVQKKFVPLSSHSVELLGGGKISSPQGHIRTLCFDTPRSDGTVSPTRARNASSSSPPGQPANNTGARAAHTKPIILGGNRVKRRVETVRLDDRLQPPAPPASRAQADASQPQVETSAASPQSENGEESAVQTCVVPAEASAPSESAGNPSGSGGDAVGSGDKNPVQRGRSRSALTRKESKEQSRPEPGEEGSAERAAAAAVAAAPRELAHVTANKENELSHSPTPQNSAPKATSLSKTSPLTKQAAEMLQDMQVHNPASTPPKREGPSCLDLPLPRTPRPGRVQDETPDCMRTPARKKAGRDGESTPRHLVPPATPDLPSCSPASEAGSENSINMAAHTLMILSRAARTGGPLKDSLRQEEASVAAPTGKTKKRKQTDTSPQAKKELHLSGSGKKKSKKQKKLLDSFPDDLDVDKFLSSLHYDE</sequence>
<evidence type="ECO:0000256" key="1">
    <source>
        <dbReference type="SAM" id="MobiDB-lite"/>
    </source>
</evidence>
<accession>A0AAY4D9T5</accession>
<dbReference type="GO" id="GO:0003712">
    <property type="term" value="F:transcription coregulator activity"/>
    <property type="evidence" value="ECO:0007669"/>
    <property type="project" value="TreeGrafter"/>
</dbReference>
<evidence type="ECO:0000313" key="3">
    <source>
        <dbReference type="Ensembl" id="ENSDCDP00010041929.1"/>
    </source>
</evidence>
<feature type="compositionally biased region" description="Basic and acidic residues" evidence="1">
    <location>
        <begin position="1002"/>
        <end position="1014"/>
    </location>
</feature>
<feature type="compositionally biased region" description="Basic and acidic residues" evidence="1">
    <location>
        <begin position="911"/>
        <end position="921"/>
    </location>
</feature>
<feature type="compositionally biased region" description="Basic and acidic residues" evidence="1">
    <location>
        <begin position="1034"/>
        <end position="1046"/>
    </location>
</feature>
<dbReference type="Proteomes" id="UP000694580">
    <property type="component" value="Chromosome 13"/>
</dbReference>
<dbReference type="PANTHER" id="PTHR15087:SF14">
    <property type="entry name" value="PROTEIN NPAT"/>
    <property type="match status" value="1"/>
</dbReference>
<feature type="domain" description="Protein NPAT C-terminal" evidence="2">
    <location>
        <begin position="607"/>
        <end position="1251"/>
    </location>
</feature>
<feature type="compositionally biased region" description="Low complexity" evidence="1">
    <location>
        <begin position="928"/>
        <end position="939"/>
    </location>
</feature>
<feature type="compositionally biased region" description="Polar residues" evidence="1">
    <location>
        <begin position="416"/>
        <end position="437"/>
    </location>
</feature>
<dbReference type="PANTHER" id="PTHR15087">
    <property type="entry name" value="PROTEIN NPAT"/>
    <property type="match status" value="1"/>
</dbReference>
<feature type="compositionally biased region" description="Low complexity" evidence="1">
    <location>
        <begin position="1021"/>
        <end position="1033"/>
    </location>
</feature>
<dbReference type="PROSITE" id="PS50896">
    <property type="entry name" value="LISH"/>
    <property type="match status" value="1"/>
</dbReference>
<dbReference type="GO" id="GO:0005634">
    <property type="term" value="C:nucleus"/>
    <property type="evidence" value="ECO:0007669"/>
    <property type="project" value="TreeGrafter"/>
</dbReference>
<evidence type="ECO:0000313" key="4">
    <source>
        <dbReference type="Proteomes" id="UP000694580"/>
    </source>
</evidence>
<gene>
    <name evidence="3" type="primary">NPAT</name>
</gene>
<dbReference type="InterPro" id="IPR052850">
    <property type="entry name" value="NPAT_LisH"/>
</dbReference>
<feature type="region of interest" description="Disordered" evidence="1">
    <location>
        <begin position="197"/>
        <end position="226"/>
    </location>
</feature>
<dbReference type="AlphaFoldDB" id="A0AAY4D9T5"/>
<reference evidence="3 4" key="1">
    <citation type="submission" date="2020-06" db="EMBL/GenBank/DDBJ databases">
        <authorList>
            <consortium name="Wellcome Sanger Institute Data Sharing"/>
        </authorList>
    </citation>
    <scope>NUCLEOTIDE SEQUENCE [LARGE SCALE GENOMIC DNA]</scope>
</reference>
<dbReference type="InterPro" id="IPR006594">
    <property type="entry name" value="LisH"/>
</dbReference>
<dbReference type="GeneTree" id="ENSGT00390000012388"/>
<feature type="region of interest" description="Disordered" evidence="1">
    <location>
        <begin position="349"/>
        <end position="437"/>
    </location>
</feature>
<protein>
    <recommendedName>
        <fullName evidence="2">Protein NPAT C-terminal domain-containing protein</fullName>
    </recommendedName>
</protein>